<evidence type="ECO:0000313" key="2">
    <source>
        <dbReference type="Proteomes" id="UP000078316"/>
    </source>
</evidence>
<dbReference type="AlphaFoldDB" id="A0A179S1C0"/>
<protein>
    <submittedName>
        <fullName evidence="1">Uncharacterized protein</fullName>
    </submittedName>
</protein>
<comment type="caution">
    <text evidence="1">The sequence shown here is derived from an EMBL/GenBank/DDBJ whole genome shotgun (WGS) entry which is preliminary data.</text>
</comment>
<accession>A0A179S1C0</accession>
<sequence>MVGRIGHCLGVGLLAAVLSLPAIGGEARAGAPDARDRVQRALDAMTRHDLCARDDAGLKRLHRRLSRIPDGSGSARR</sequence>
<dbReference type="Proteomes" id="UP000078316">
    <property type="component" value="Unassembled WGS sequence"/>
</dbReference>
<organism evidence="1 2">
    <name type="scientific">Methylobacterium platani</name>
    <dbReference type="NCBI Taxonomy" id="427683"/>
    <lineage>
        <taxon>Bacteria</taxon>
        <taxon>Pseudomonadati</taxon>
        <taxon>Pseudomonadota</taxon>
        <taxon>Alphaproteobacteria</taxon>
        <taxon>Hyphomicrobiales</taxon>
        <taxon>Methylobacteriaceae</taxon>
        <taxon>Methylobacterium</taxon>
    </lineage>
</organism>
<gene>
    <name evidence="1" type="ORF">A5481_29620</name>
</gene>
<evidence type="ECO:0000313" key="1">
    <source>
        <dbReference type="EMBL" id="OAS15464.1"/>
    </source>
</evidence>
<reference evidence="1 2" key="1">
    <citation type="submission" date="2016-04" db="EMBL/GenBank/DDBJ databases">
        <authorList>
            <person name="Evans L.H."/>
            <person name="Alamgir A."/>
            <person name="Owens N."/>
            <person name="Weber N.D."/>
            <person name="Virtaneva K."/>
            <person name="Barbian K."/>
            <person name="Babar A."/>
            <person name="Rosenke K."/>
        </authorList>
    </citation>
    <scope>NUCLEOTIDE SEQUENCE [LARGE SCALE GENOMIC DNA]</scope>
    <source>
        <strain evidence="1 2">PMB02</strain>
    </source>
</reference>
<proteinExistence type="predicted"/>
<name>A0A179S1C0_9HYPH</name>
<dbReference type="EMBL" id="LWHQ01000081">
    <property type="protein sequence ID" value="OAS15464.1"/>
    <property type="molecule type" value="Genomic_DNA"/>
</dbReference>